<evidence type="ECO:0000313" key="4">
    <source>
        <dbReference type="Proteomes" id="UP000321595"/>
    </source>
</evidence>
<sequence>MKKFSVLIAIFLVMSSAAWAQDNQVKAVKVYPSVDLKMPVQMTQPLRPHSTMKNVWWVVEQQGRIVRFHGDEKEPKAQVVMDIRKSVKSGGERGLLGLAFHPKFHDNGFAFVNYTYQKDDDLITRIARFESKDFGKTFDPETEVSVMEFEQPYGNHNGGHIAFGPDGRLYIGIGDGGAAGDPQDHSQRAETILGTIARINVDKLPYTVPADNPFVKGGGRSEIFAWGLRNPWKFSFDRKTGDLWSADVGQNAWEEVNIVELGKNYGWRVLEGTHCYNPKNDCDREGMEPPVTEYPHSEGQSVTGGYVYRGSKIPGIQGHYIFGDFVSGKIWSFDPKTKERKLLMDSGKAISTFVEAADGELGFLDYTSGDIYTFAPK</sequence>
<evidence type="ECO:0000259" key="2">
    <source>
        <dbReference type="Pfam" id="PF07995"/>
    </source>
</evidence>
<dbReference type="PANTHER" id="PTHR19328">
    <property type="entry name" value="HEDGEHOG-INTERACTING PROTEIN"/>
    <property type="match status" value="1"/>
</dbReference>
<dbReference type="AlphaFoldDB" id="A0A5B8XQL0"/>
<protein>
    <submittedName>
        <fullName evidence="3">PQQ-dependent sugar dehydrogenase</fullName>
    </submittedName>
</protein>
<dbReference type="Pfam" id="PF07995">
    <property type="entry name" value="GSDH"/>
    <property type="match status" value="1"/>
</dbReference>
<proteinExistence type="predicted"/>
<evidence type="ECO:0000256" key="1">
    <source>
        <dbReference type="SAM" id="SignalP"/>
    </source>
</evidence>
<reference evidence="3 4" key="1">
    <citation type="submission" date="2019-08" db="EMBL/GenBank/DDBJ databases">
        <authorList>
            <person name="Liang Q."/>
        </authorList>
    </citation>
    <scope>NUCLEOTIDE SEQUENCE [LARGE SCALE GENOMIC DNA]</scope>
    <source>
        <strain evidence="3 4">V1718</strain>
    </source>
</reference>
<dbReference type="EMBL" id="CP042467">
    <property type="protein sequence ID" value="QED27880.1"/>
    <property type="molecule type" value="Genomic_DNA"/>
</dbReference>
<accession>A0A5B8XQL0</accession>
<dbReference type="SUPFAM" id="SSF50952">
    <property type="entry name" value="Soluble quinoprotein glucose dehydrogenase"/>
    <property type="match status" value="1"/>
</dbReference>
<keyword evidence="4" id="KW-1185">Reference proteome</keyword>
<gene>
    <name evidence="3" type="ORF">FRD01_11665</name>
</gene>
<keyword evidence="1" id="KW-0732">Signal</keyword>
<name>A0A5B8XQL0_9DELT</name>
<dbReference type="InterPro" id="IPR011042">
    <property type="entry name" value="6-blade_b-propeller_TolB-like"/>
</dbReference>
<dbReference type="OrthoDB" id="9770043at2"/>
<dbReference type="InterPro" id="IPR011041">
    <property type="entry name" value="Quinoprot_gluc/sorb_DH_b-prop"/>
</dbReference>
<dbReference type="Gene3D" id="2.120.10.30">
    <property type="entry name" value="TolB, C-terminal domain"/>
    <property type="match status" value="1"/>
</dbReference>
<dbReference type="KEGG" id="bbae:FRD01_11665"/>
<organism evidence="3 4">
    <name type="scientific">Microvenator marinus</name>
    <dbReference type="NCBI Taxonomy" id="2600177"/>
    <lineage>
        <taxon>Bacteria</taxon>
        <taxon>Deltaproteobacteria</taxon>
        <taxon>Bradymonadales</taxon>
        <taxon>Microvenatoraceae</taxon>
        <taxon>Microvenator</taxon>
    </lineage>
</organism>
<dbReference type="InterPro" id="IPR012938">
    <property type="entry name" value="Glc/Sorbosone_DH"/>
</dbReference>
<dbReference type="PANTHER" id="PTHR19328:SF75">
    <property type="entry name" value="ALDOSE SUGAR DEHYDROGENASE YLII"/>
    <property type="match status" value="1"/>
</dbReference>
<feature type="domain" description="Glucose/Sorbosone dehydrogenase" evidence="2">
    <location>
        <begin position="56"/>
        <end position="365"/>
    </location>
</feature>
<evidence type="ECO:0000313" key="3">
    <source>
        <dbReference type="EMBL" id="QED27880.1"/>
    </source>
</evidence>
<feature type="signal peptide" evidence="1">
    <location>
        <begin position="1"/>
        <end position="20"/>
    </location>
</feature>
<feature type="chain" id="PRO_5022834726" evidence="1">
    <location>
        <begin position="21"/>
        <end position="377"/>
    </location>
</feature>
<dbReference type="RefSeq" id="WP_146959816.1">
    <property type="nucleotide sequence ID" value="NZ_CP042467.1"/>
</dbReference>
<dbReference type="Proteomes" id="UP000321595">
    <property type="component" value="Chromosome"/>
</dbReference>